<accession>A0AAV0V074</accession>
<dbReference type="AlphaFoldDB" id="A0AAV0V074"/>
<keyword evidence="2" id="KW-0812">Transmembrane</keyword>
<feature type="compositionally biased region" description="Acidic residues" evidence="1">
    <location>
        <begin position="26"/>
        <end position="38"/>
    </location>
</feature>
<dbReference type="PANTHER" id="PTHR36513:SF1">
    <property type="entry name" value="TRANSMEMBRANE PROTEIN"/>
    <property type="match status" value="1"/>
</dbReference>
<proteinExistence type="predicted"/>
<dbReference type="EMBL" id="CANTFL010001471">
    <property type="protein sequence ID" value="CAI5742559.1"/>
    <property type="molecule type" value="Genomic_DNA"/>
</dbReference>
<feature type="transmembrane region" description="Helical" evidence="2">
    <location>
        <begin position="141"/>
        <end position="165"/>
    </location>
</feature>
<dbReference type="PANTHER" id="PTHR36513">
    <property type="entry name" value="ABC TRANSMEMBRANE TYPE-1 DOMAIN-CONTAINING PROTEIN"/>
    <property type="match status" value="1"/>
</dbReference>
<dbReference type="InterPro" id="IPR029058">
    <property type="entry name" value="AB_hydrolase_fold"/>
</dbReference>
<gene>
    <name evidence="3" type="ORF">HBR001_LOCUS9044</name>
</gene>
<dbReference type="Gene3D" id="3.40.50.1820">
    <property type="entry name" value="alpha/beta hydrolase"/>
    <property type="match status" value="1"/>
</dbReference>
<evidence type="ECO:0008006" key="5">
    <source>
        <dbReference type="Google" id="ProtNLM"/>
    </source>
</evidence>
<protein>
    <recommendedName>
        <fullName evidence="5">AB hydrolase-1 domain-containing protein</fullName>
    </recommendedName>
</protein>
<keyword evidence="4" id="KW-1185">Reference proteome</keyword>
<dbReference type="Pfam" id="PF05990">
    <property type="entry name" value="DUF900"/>
    <property type="match status" value="1"/>
</dbReference>
<evidence type="ECO:0000313" key="4">
    <source>
        <dbReference type="Proteomes" id="UP001162031"/>
    </source>
</evidence>
<evidence type="ECO:0000313" key="3">
    <source>
        <dbReference type="EMBL" id="CAI5742559.1"/>
    </source>
</evidence>
<feature type="region of interest" description="Disordered" evidence="1">
    <location>
        <begin position="16"/>
        <end position="39"/>
    </location>
</feature>
<keyword evidence="2" id="KW-1133">Transmembrane helix</keyword>
<keyword evidence="2" id="KW-0472">Membrane</keyword>
<dbReference type="SUPFAM" id="SSF53474">
    <property type="entry name" value="alpha/beta-Hydrolases"/>
    <property type="match status" value="1"/>
</dbReference>
<evidence type="ECO:0000256" key="2">
    <source>
        <dbReference type="SAM" id="Phobius"/>
    </source>
</evidence>
<evidence type="ECO:0000256" key="1">
    <source>
        <dbReference type="SAM" id="MobiDB-lite"/>
    </source>
</evidence>
<dbReference type="InterPro" id="IPR010297">
    <property type="entry name" value="DUF900_hydrolase"/>
</dbReference>
<dbReference type="Proteomes" id="UP001162031">
    <property type="component" value="Unassembled WGS sequence"/>
</dbReference>
<feature type="transmembrane region" description="Helical" evidence="2">
    <location>
        <begin position="114"/>
        <end position="135"/>
    </location>
</feature>
<organism evidence="3 4">
    <name type="scientific">Hyaloperonospora brassicae</name>
    <name type="common">Brassica downy mildew</name>
    <name type="synonym">Peronospora brassicae</name>
    <dbReference type="NCBI Taxonomy" id="162125"/>
    <lineage>
        <taxon>Eukaryota</taxon>
        <taxon>Sar</taxon>
        <taxon>Stramenopiles</taxon>
        <taxon>Oomycota</taxon>
        <taxon>Peronosporomycetes</taxon>
        <taxon>Peronosporales</taxon>
        <taxon>Peronosporaceae</taxon>
        <taxon>Hyaloperonospora</taxon>
    </lineage>
</organism>
<comment type="caution">
    <text evidence="3">The sequence shown here is derived from an EMBL/GenBank/DDBJ whole genome shotgun (WGS) entry which is preliminary data.</text>
</comment>
<name>A0AAV0V074_HYABA</name>
<feature type="transmembrane region" description="Helical" evidence="2">
    <location>
        <begin position="84"/>
        <end position="102"/>
    </location>
</feature>
<sequence length="766" mass="86776">MDASLMANEVLLDSSFDDSRLSAHNDEEEDEEKEEEEAPLSLISDAQDGLEQFNLYRSFGFMSGRRLQRRYRGVYRKYSLMTQLVTWLVLIYVVVVLAALAANRTTPSGKRTSLSDSIFYSVVLALGLYILVQLALIVRWIIYWIIIAELLTYAMTDNFYILFWINDDTVTDTDRKVHHITAYALVAVEAITVLAYYFTHYVYPWIVLRQKIDLQDWWNVKPGLDTNTLTYRSKARFYTRERHLIKYCGGLDAEGQPHGYGMWTDTGYHGEKLTGQWENGVPIGPFRSFEHGSGYSFVNIRIGFCHNRAEKRPTDIFFFPKHSETGLNWGVASVECSVSGGFFKYLPTVTHLTPSYVDDSPQSAADCLPVLRTPTDAVVFSHAGDGATLQRQSHRDRVTGRRLFREGSAPVLDTLGNINDDGDKEALVLLHGYNCSLDYGMNRLAQLLALGDFPSCIHPFVFSWPSGGVLAYFQAKDVGSESERTSDDFISFLKNLIEAGYTKLNIIAHSMGARVFFGSLNRDRFHEVFLATGNVANTVDSTRRKMELSTLIFCNPDYDRNGFVRYGGGYDRARQFCSHITLYADSLDGALFYLEYLSKTSIAGPVNYSLGRRGHMIHRDLDDDGDVGRLDTQFLDWQNKHLAAPQDLDLAVAAVNQRAGYPGVASFAYNRRRTHPTGDKCAPYGVNEENAPRHYLDMDVIDTTWMDNNVHAIRHNYFNLNPSIVDDLRHLIITKKRAKLRPGLLKTSSAENVYIFLVAPSHVKNK</sequence>
<feature type="transmembrane region" description="Helical" evidence="2">
    <location>
        <begin position="177"/>
        <end position="198"/>
    </location>
</feature>
<reference evidence="3" key="1">
    <citation type="submission" date="2022-12" db="EMBL/GenBank/DDBJ databases">
        <authorList>
            <person name="Webb A."/>
        </authorList>
    </citation>
    <scope>NUCLEOTIDE SEQUENCE</scope>
    <source>
        <strain evidence="3">Hp1</strain>
    </source>
</reference>